<dbReference type="SUPFAM" id="SSF46689">
    <property type="entry name" value="Homeodomain-like"/>
    <property type="match status" value="2"/>
</dbReference>
<dbReference type="SMART" id="SM00342">
    <property type="entry name" value="HTH_ARAC"/>
    <property type="match status" value="1"/>
</dbReference>
<dbReference type="InterPro" id="IPR018060">
    <property type="entry name" value="HTH_AraC"/>
</dbReference>
<dbReference type="PANTHER" id="PTHR47893:SF1">
    <property type="entry name" value="REGULATORY PROTEIN PCHR"/>
    <property type="match status" value="1"/>
</dbReference>
<dbReference type="GO" id="GO:0003700">
    <property type="term" value="F:DNA-binding transcription factor activity"/>
    <property type="evidence" value="ECO:0007669"/>
    <property type="project" value="InterPro"/>
</dbReference>
<dbReference type="PROSITE" id="PS00041">
    <property type="entry name" value="HTH_ARAC_FAMILY_1"/>
    <property type="match status" value="1"/>
</dbReference>
<evidence type="ECO:0000259" key="4">
    <source>
        <dbReference type="PROSITE" id="PS01124"/>
    </source>
</evidence>
<dbReference type="PANTHER" id="PTHR47893">
    <property type="entry name" value="REGULATORY PROTEIN PCHR"/>
    <property type="match status" value="1"/>
</dbReference>
<dbReference type="Gene3D" id="1.10.10.60">
    <property type="entry name" value="Homeodomain-like"/>
    <property type="match status" value="2"/>
</dbReference>
<protein>
    <recommendedName>
        <fullName evidence="4">HTH araC/xylS-type domain-containing protein</fullName>
    </recommendedName>
</protein>
<sequence length="327" mass="38113">MPSPCIEIQEGSVLHLMQQLKTTYGGEILEQSYQLNHPSFKAEIRYIRLTDGIEITINSFKFSEDHKIIFYGNEEGNRHLCFRFSYQGDFLKSDQFLKNGTTLKEGMAIFDTALTVELNVEKGQNHQWVGVRISKEILLSNFLKFEDYFGNVFDRDKVWIMFDNTPLEGHLLLKEMFEIKEKNNQPIPVQNAFIIAKVSELIGIFYQRILNRNISNDNYVHQQDLEALFKIKDQVIGSLEQPPSLEEIAQQYGFSVSKLRRDFEKVFGTTIHRFHQNYRLEQAKILLSAKNKTITEVSRICGYKSMAKFSYAFKNKFDVAPSEFILK</sequence>
<proteinExistence type="predicted"/>
<evidence type="ECO:0000256" key="2">
    <source>
        <dbReference type="ARBA" id="ARBA00023125"/>
    </source>
</evidence>
<keyword evidence="2" id="KW-0238">DNA-binding</keyword>
<feature type="domain" description="HTH araC/xylS-type" evidence="4">
    <location>
        <begin position="229"/>
        <end position="327"/>
    </location>
</feature>
<evidence type="ECO:0000256" key="1">
    <source>
        <dbReference type="ARBA" id="ARBA00023015"/>
    </source>
</evidence>
<accession>A0A1S1YZG4</accession>
<gene>
    <name evidence="5" type="ORF">NH26_08490</name>
</gene>
<dbReference type="GO" id="GO:0043565">
    <property type="term" value="F:sequence-specific DNA binding"/>
    <property type="evidence" value="ECO:0007669"/>
    <property type="project" value="InterPro"/>
</dbReference>
<evidence type="ECO:0000313" key="6">
    <source>
        <dbReference type="Proteomes" id="UP000179797"/>
    </source>
</evidence>
<dbReference type="InterPro" id="IPR009057">
    <property type="entry name" value="Homeodomain-like_sf"/>
</dbReference>
<organism evidence="5 6">
    <name type="scientific">Flammeovirga pacifica</name>
    <dbReference type="NCBI Taxonomy" id="915059"/>
    <lineage>
        <taxon>Bacteria</taxon>
        <taxon>Pseudomonadati</taxon>
        <taxon>Bacteroidota</taxon>
        <taxon>Cytophagia</taxon>
        <taxon>Cytophagales</taxon>
        <taxon>Flammeovirgaceae</taxon>
        <taxon>Flammeovirga</taxon>
    </lineage>
</organism>
<reference evidence="5 6" key="1">
    <citation type="journal article" date="2012" name="Int. J. Syst. Evol. Microbiol.">
        <title>Flammeovirga pacifica sp. nov., isolated from deep-sea sediment.</title>
        <authorList>
            <person name="Xu H."/>
            <person name="Fu Y."/>
            <person name="Yang N."/>
            <person name="Ding Z."/>
            <person name="Lai Q."/>
            <person name="Zeng R."/>
        </authorList>
    </citation>
    <scope>NUCLEOTIDE SEQUENCE [LARGE SCALE GENOMIC DNA]</scope>
    <source>
        <strain evidence="6">DSM 24597 / LMG 26175 / WPAGA1</strain>
    </source>
</reference>
<dbReference type="Pfam" id="PF12833">
    <property type="entry name" value="HTH_18"/>
    <property type="match status" value="1"/>
</dbReference>
<dbReference type="EMBL" id="JRYR02000001">
    <property type="protein sequence ID" value="OHX66388.1"/>
    <property type="molecule type" value="Genomic_DNA"/>
</dbReference>
<dbReference type="STRING" id="915059.NH26_08490"/>
<evidence type="ECO:0000256" key="3">
    <source>
        <dbReference type="ARBA" id="ARBA00023163"/>
    </source>
</evidence>
<keyword evidence="3" id="KW-0804">Transcription</keyword>
<dbReference type="PROSITE" id="PS01124">
    <property type="entry name" value="HTH_ARAC_FAMILY_2"/>
    <property type="match status" value="1"/>
</dbReference>
<keyword evidence="1" id="KW-0805">Transcription regulation</keyword>
<dbReference type="AlphaFoldDB" id="A0A1S1YZG4"/>
<keyword evidence="6" id="KW-1185">Reference proteome</keyword>
<dbReference type="InterPro" id="IPR018062">
    <property type="entry name" value="HTH_AraC-typ_CS"/>
</dbReference>
<name>A0A1S1YZG4_FLAPC</name>
<dbReference type="RefSeq" id="WP_044228164.1">
    <property type="nucleotide sequence ID" value="NZ_JRYR02000001.1"/>
</dbReference>
<dbReference type="InterPro" id="IPR053142">
    <property type="entry name" value="PchR_regulatory_protein"/>
</dbReference>
<dbReference type="Proteomes" id="UP000179797">
    <property type="component" value="Unassembled WGS sequence"/>
</dbReference>
<comment type="caution">
    <text evidence="5">The sequence shown here is derived from an EMBL/GenBank/DDBJ whole genome shotgun (WGS) entry which is preliminary data.</text>
</comment>
<evidence type="ECO:0000313" key="5">
    <source>
        <dbReference type="EMBL" id="OHX66388.1"/>
    </source>
</evidence>
<dbReference type="OrthoDB" id="799767at2"/>